<dbReference type="InterPro" id="IPR012334">
    <property type="entry name" value="Pectin_lyas_fold"/>
</dbReference>
<dbReference type="AlphaFoldDB" id="A0A0F8ZBA9"/>
<proteinExistence type="predicted"/>
<evidence type="ECO:0000313" key="1">
    <source>
        <dbReference type="EMBL" id="KKK91018.1"/>
    </source>
</evidence>
<dbReference type="SUPFAM" id="SSF51126">
    <property type="entry name" value="Pectin lyase-like"/>
    <property type="match status" value="1"/>
</dbReference>
<sequence>YVDSNGALGSGRTPASPVATVDAAINLAAAGDFVYVAEAHAETLANATSLVMDKIGIKLIGLGRGTRRPTFTMSAAGSNIPISKANCEMRNFLFKVGDGPVDVTKGITVTGTDVLLEDLHFTEQALAQTDEQFVAAISLDAGSDRACIRGFNFLGSTGDGSDAAIEVTAVVTGIVIEDPVVVGDFADACIHYAAAALECMLIRPVLEQRHATVEECIDAESGTTGFIISPRLRGAINTAAGFDNTITAAGMQCYDLQIVNNAGESSQVGAHAALDVSGNLMAARVVSTAEN</sequence>
<dbReference type="InterPro" id="IPR011050">
    <property type="entry name" value="Pectin_lyase_fold/virulence"/>
</dbReference>
<organism evidence="1">
    <name type="scientific">marine sediment metagenome</name>
    <dbReference type="NCBI Taxonomy" id="412755"/>
    <lineage>
        <taxon>unclassified sequences</taxon>
        <taxon>metagenomes</taxon>
        <taxon>ecological metagenomes</taxon>
    </lineage>
</organism>
<comment type="caution">
    <text evidence="1">The sequence shown here is derived from an EMBL/GenBank/DDBJ whole genome shotgun (WGS) entry which is preliminary data.</text>
</comment>
<accession>A0A0F8ZBA9</accession>
<dbReference type="Gene3D" id="2.160.20.10">
    <property type="entry name" value="Single-stranded right-handed beta-helix, Pectin lyase-like"/>
    <property type="match status" value="1"/>
</dbReference>
<name>A0A0F8ZBA9_9ZZZZ</name>
<gene>
    <name evidence="1" type="ORF">LCGC14_2717170</name>
</gene>
<protein>
    <submittedName>
        <fullName evidence="1">Uncharacterized protein</fullName>
    </submittedName>
</protein>
<reference evidence="1" key="1">
    <citation type="journal article" date="2015" name="Nature">
        <title>Complex archaea that bridge the gap between prokaryotes and eukaryotes.</title>
        <authorList>
            <person name="Spang A."/>
            <person name="Saw J.H."/>
            <person name="Jorgensen S.L."/>
            <person name="Zaremba-Niedzwiedzka K."/>
            <person name="Martijn J."/>
            <person name="Lind A.E."/>
            <person name="van Eijk R."/>
            <person name="Schleper C."/>
            <person name="Guy L."/>
            <person name="Ettema T.J."/>
        </authorList>
    </citation>
    <scope>NUCLEOTIDE SEQUENCE</scope>
</reference>
<dbReference type="EMBL" id="LAZR01048839">
    <property type="protein sequence ID" value="KKK91018.1"/>
    <property type="molecule type" value="Genomic_DNA"/>
</dbReference>
<feature type="non-terminal residue" evidence="1">
    <location>
        <position position="1"/>
    </location>
</feature>